<feature type="domain" description="Eukaryotic glycogen debranching enzyme N-terminal" evidence="19">
    <location>
        <begin position="725"/>
        <end position="818"/>
    </location>
</feature>
<dbReference type="GO" id="GO:0005737">
    <property type="term" value="C:cytoplasm"/>
    <property type="evidence" value="ECO:0007669"/>
    <property type="project" value="UniProtKB-SubCell"/>
</dbReference>
<dbReference type="FunFam" id="3.20.20.80:FF:000206">
    <property type="entry name" value="Amylo-alpha-1, 6-glucosidase, 4-alpha-glucanotransferase b"/>
    <property type="match status" value="1"/>
</dbReference>
<dbReference type="InterPro" id="IPR032792">
    <property type="entry name" value="AGL_glucanoTrfase"/>
</dbReference>
<dbReference type="CDD" id="cd11327">
    <property type="entry name" value="AmyAc_Glg_debranch_2"/>
    <property type="match status" value="1"/>
</dbReference>
<keyword evidence="9" id="KW-0328">Glycosyltransferase</keyword>
<dbReference type="SUPFAM" id="SSF48208">
    <property type="entry name" value="Six-hairpin glycosidases"/>
    <property type="match status" value="1"/>
</dbReference>
<dbReference type="Pfam" id="PF14699">
    <property type="entry name" value="hGDE_N"/>
    <property type="match status" value="1"/>
</dbReference>
<evidence type="ECO:0000256" key="1">
    <source>
        <dbReference type="ARBA" id="ARBA00000439"/>
    </source>
</evidence>
<comment type="subcellular location">
    <subcellularLocation>
        <location evidence="4">Cytoplasm</location>
    </subcellularLocation>
</comment>
<evidence type="ECO:0000256" key="6">
    <source>
        <dbReference type="ARBA" id="ARBA00012778"/>
    </source>
</evidence>
<proteinExistence type="inferred from homology"/>
<dbReference type="Gene3D" id="3.20.20.80">
    <property type="entry name" value="Glycosidases"/>
    <property type="match status" value="2"/>
</dbReference>
<feature type="domain" description="Glycogen debranching enzyme central" evidence="21">
    <location>
        <begin position="1406"/>
        <end position="1676"/>
    </location>
</feature>
<feature type="compositionally biased region" description="Basic and acidic residues" evidence="17">
    <location>
        <begin position="550"/>
        <end position="565"/>
    </location>
</feature>
<comment type="caution">
    <text evidence="22">The sequence shown here is derived from an EMBL/GenBank/DDBJ whole genome shotgun (WGS) entry which is preliminary data.</text>
</comment>
<dbReference type="InterPro" id="IPR029436">
    <property type="entry name" value="AGL_euk_N"/>
</dbReference>
<dbReference type="Pfam" id="PF14701">
    <property type="entry name" value="hDGE_amylase"/>
    <property type="match status" value="1"/>
</dbReference>
<evidence type="ECO:0000259" key="19">
    <source>
        <dbReference type="Pfam" id="PF14699"/>
    </source>
</evidence>
<keyword evidence="23" id="KW-1185">Reference proteome</keyword>
<dbReference type="FunFam" id="1.50.10.10:FF:000039">
    <property type="entry name" value="Glycogen debranching enzyme Gdb1, putative"/>
    <property type="match status" value="1"/>
</dbReference>
<evidence type="ECO:0000256" key="5">
    <source>
        <dbReference type="ARBA" id="ARBA00012560"/>
    </source>
</evidence>
<evidence type="ECO:0000256" key="12">
    <source>
        <dbReference type="ARBA" id="ARBA00023056"/>
    </source>
</evidence>
<feature type="domain" description="Glycogen debranching enzyme C-terminal" evidence="18">
    <location>
        <begin position="1780"/>
        <end position="2227"/>
    </location>
</feature>
<dbReference type="PANTHER" id="PTHR10569:SF2">
    <property type="entry name" value="GLYCOGEN DEBRANCHING ENZYME"/>
    <property type="match status" value="1"/>
</dbReference>
<dbReference type="Proteomes" id="UP001162162">
    <property type="component" value="Unassembled WGS sequence"/>
</dbReference>
<name>A0AAV8Y2M6_9CUCU</name>
<evidence type="ECO:0000259" key="21">
    <source>
        <dbReference type="Pfam" id="PF14702"/>
    </source>
</evidence>
<dbReference type="InterPro" id="IPR032788">
    <property type="entry name" value="AGL_central"/>
</dbReference>
<evidence type="ECO:0000256" key="9">
    <source>
        <dbReference type="ARBA" id="ARBA00022676"/>
    </source>
</evidence>
<evidence type="ECO:0000259" key="20">
    <source>
        <dbReference type="Pfam" id="PF14701"/>
    </source>
</evidence>
<feature type="compositionally biased region" description="Basic and acidic residues" evidence="17">
    <location>
        <begin position="203"/>
        <end position="224"/>
    </location>
</feature>
<evidence type="ECO:0000259" key="18">
    <source>
        <dbReference type="Pfam" id="PF06202"/>
    </source>
</evidence>
<dbReference type="InterPro" id="IPR032790">
    <property type="entry name" value="GDE_C"/>
</dbReference>
<dbReference type="EC" id="2.4.1.25" evidence="5"/>
<evidence type="ECO:0000256" key="3">
    <source>
        <dbReference type="ARBA" id="ARBA00003530"/>
    </source>
</evidence>
<evidence type="ECO:0000256" key="7">
    <source>
        <dbReference type="ARBA" id="ARBA00020723"/>
    </source>
</evidence>
<keyword evidence="12" id="KW-0320">Glycogen biosynthesis</keyword>
<keyword evidence="13" id="KW-0511">Multifunctional enzyme</keyword>
<dbReference type="InterPro" id="IPR006421">
    <property type="entry name" value="Glycogen_debranch_met"/>
</dbReference>
<feature type="region of interest" description="Disordered" evidence="17">
    <location>
        <begin position="110"/>
        <end position="257"/>
    </location>
</feature>
<dbReference type="EMBL" id="JAPWTK010000227">
    <property type="protein sequence ID" value="KAJ8945126.1"/>
    <property type="molecule type" value="Genomic_DNA"/>
</dbReference>
<dbReference type="GO" id="GO:0004135">
    <property type="term" value="F:amylo-alpha-1,6-glucosidase activity"/>
    <property type="evidence" value="ECO:0007669"/>
    <property type="project" value="UniProtKB-EC"/>
</dbReference>
<evidence type="ECO:0000256" key="11">
    <source>
        <dbReference type="ARBA" id="ARBA00022801"/>
    </source>
</evidence>
<feature type="compositionally biased region" description="Basic residues" evidence="17">
    <location>
        <begin position="112"/>
        <end position="124"/>
    </location>
</feature>
<feature type="compositionally biased region" description="Low complexity" evidence="17">
    <location>
        <begin position="443"/>
        <end position="457"/>
    </location>
</feature>
<evidence type="ECO:0000256" key="16">
    <source>
        <dbReference type="ARBA" id="ARBA00031477"/>
    </source>
</evidence>
<dbReference type="GO" id="GO:0005978">
    <property type="term" value="P:glycogen biosynthetic process"/>
    <property type="evidence" value="ECO:0007669"/>
    <property type="project" value="UniProtKB-KW"/>
</dbReference>
<dbReference type="PANTHER" id="PTHR10569">
    <property type="entry name" value="GLYCOGEN DEBRANCHING ENZYME"/>
    <property type="match status" value="1"/>
</dbReference>
<comment type="catalytic activity">
    <reaction evidence="1">
        <text>Transfers a segment of a (1-&gt;4)-alpha-D-glucan to a new position in an acceptor, which may be glucose or a (1-&gt;4)-alpha-D-glucan.</text>
        <dbReference type="EC" id="2.4.1.25"/>
    </reaction>
</comment>
<accession>A0AAV8Y2M6</accession>
<dbReference type="GO" id="GO:0005980">
    <property type="term" value="P:glycogen catabolic process"/>
    <property type="evidence" value="ECO:0007669"/>
    <property type="project" value="InterPro"/>
</dbReference>
<dbReference type="EC" id="3.2.1.33" evidence="6"/>
<feature type="region of interest" description="Disordered" evidence="17">
    <location>
        <begin position="473"/>
        <end position="534"/>
    </location>
</feature>
<feature type="region of interest" description="Disordered" evidence="17">
    <location>
        <begin position="42"/>
        <end position="83"/>
    </location>
</feature>
<feature type="compositionally biased region" description="Basic and acidic residues" evidence="17">
    <location>
        <begin position="125"/>
        <end position="142"/>
    </location>
</feature>
<evidence type="ECO:0000256" key="14">
    <source>
        <dbReference type="ARBA" id="ARBA00023295"/>
    </source>
</evidence>
<evidence type="ECO:0000256" key="13">
    <source>
        <dbReference type="ARBA" id="ARBA00023268"/>
    </source>
</evidence>
<feature type="compositionally biased region" description="Polar residues" evidence="17">
    <location>
        <begin position="473"/>
        <end position="496"/>
    </location>
</feature>
<evidence type="ECO:0000256" key="17">
    <source>
        <dbReference type="SAM" id="MobiDB-lite"/>
    </source>
</evidence>
<dbReference type="InterPro" id="IPR008928">
    <property type="entry name" value="6-hairpin_glycosidase_sf"/>
</dbReference>
<evidence type="ECO:0000256" key="8">
    <source>
        <dbReference type="ARBA" id="ARBA00022490"/>
    </source>
</evidence>
<keyword evidence="14" id="KW-0326">Glycosidase</keyword>
<dbReference type="NCBIfam" id="TIGR01531">
    <property type="entry name" value="glyc_debranch"/>
    <property type="match status" value="1"/>
</dbReference>
<comment type="function">
    <text evidence="3">Multifunctional enzyme acting as 1,4-alpha-D-glucan:1,4-alpha-D-glucan 4-alpha-D-glycosyltransferase and amylo-1,6-glucosidase in glycogen degradation.</text>
</comment>
<evidence type="ECO:0000313" key="22">
    <source>
        <dbReference type="EMBL" id="KAJ8945126.1"/>
    </source>
</evidence>
<protein>
    <recommendedName>
        <fullName evidence="7">Glycogen debranching enzyme</fullName>
        <ecNumber evidence="5">2.4.1.25</ecNumber>
        <ecNumber evidence="6">3.2.1.33</ecNumber>
    </recommendedName>
    <alternativeName>
        <fullName evidence="16">Glycogen debrancher</fullName>
    </alternativeName>
</protein>
<reference evidence="22" key="1">
    <citation type="journal article" date="2023" name="Insect Mol. Biol.">
        <title>Genome sequencing provides insights into the evolution of gene families encoding plant cell wall-degrading enzymes in longhorned beetles.</title>
        <authorList>
            <person name="Shin N.R."/>
            <person name="Okamura Y."/>
            <person name="Kirsch R."/>
            <person name="Pauchet Y."/>
        </authorList>
    </citation>
    <scope>NUCLEOTIDE SEQUENCE</scope>
    <source>
        <strain evidence="22">AMC_N1</strain>
    </source>
</reference>
<feature type="compositionally biased region" description="Basic and acidic residues" evidence="17">
    <location>
        <begin position="48"/>
        <end position="65"/>
    </location>
</feature>
<dbReference type="FunFam" id="3.20.20.80:FF:000070">
    <property type="entry name" value="GDB1p Glycogen debranching enzyme"/>
    <property type="match status" value="1"/>
</dbReference>
<dbReference type="InterPro" id="IPR010401">
    <property type="entry name" value="AGL/Gdb1"/>
</dbReference>
<dbReference type="Pfam" id="PF14702">
    <property type="entry name" value="hGDE_central"/>
    <property type="match status" value="1"/>
</dbReference>
<evidence type="ECO:0000256" key="4">
    <source>
        <dbReference type="ARBA" id="ARBA00004496"/>
    </source>
</evidence>
<keyword evidence="8" id="KW-0963">Cytoplasm</keyword>
<feature type="compositionally biased region" description="Polar residues" evidence="17">
    <location>
        <begin position="506"/>
        <end position="534"/>
    </location>
</feature>
<organism evidence="22 23">
    <name type="scientific">Aromia moschata</name>
    <dbReference type="NCBI Taxonomy" id="1265417"/>
    <lineage>
        <taxon>Eukaryota</taxon>
        <taxon>Metazoa</taxon>
        <taxon>Ecdysozoa</taxon>
        <taxon>Arthropoda</taxon>
        <taxon>Hexapoda</taxon>
        <taxon>Insecta</taxon>
        <taxon>Pterygota</taxon>
        <taxon>Neoptera</taxon>
        <taxon>Endopterygota</taxon>
        <taxon>Coleoptera</taxon>
        <taxon>Polyphaga</taxon>
        <taxon>Cucujiformia</taxon>
        <taxon>Chrysomeloidea</taxon>
        <taxon>Cerambycidae</taxon>
        <taxon>Cerambycinae</taxon>
        <taxon>Callichromatini</taxon>
        <taxon>Aromia</taxon>
    </lineage>
</organism>
<keyword evidence="10" id="KW-0808">Transferase</keyword>
<dbReference type="GO" id="GO:0004134">
    <property type="term" value="F:4-alpha-glucanotransferase activity"/>
    <property type="evidence" value="ECO:0007669"/>
    <property type="project" value="UniProtKB-EC"/>
</dbReference>
<feature type="compositionally biased region" description="Polar residues" evidence="17">
    <location>
        <begin position="236"/>
        <end position="249"/>
    </location>
</feature>
<feature type="compositionally biased region" description="Basic and acidic residues" evidence="17">
    <location>
        <begin position="154"/>
        <end position="165"/>
    </location>
</feature>
<dbReference type="SUPFAM" id="SSF51445">
    <property type="entry name" value="(Trans)glycosidases"/>
    <property type="match status" value="1"/>
</dbReference>
<sequence>MILIVIGAVFLSFIVWSLLRFKRSMSGFVSWILGAITGTRTENQQSESVEHSSDIKETSKKECSKTKGTKVRQRQKKSNDPTFSTDLLVPIENIIEETITEETKISGLQNFPKKKEKSKGQLHKQKSEDLNKGGTNQKKDENIDNIGYSFLKPKLPETVEKEGTSKARAKRNIDESPNADQNDDVGFSFFPAREKGRKNKNKVAPEKKDTPIVDSSSKKSKDISKSSIIDHYIKRNPQQTTTLSVTQQIKSKKSESKKSKVVSSSLSYASVLTQNVDEGSSESSVELNSPNECDNNGDLIDALKEDTAISTESDIISNSETPRTAVEKTFEDKSESISLKTIVDDNIYIDDNLININDIITQTEENNSKILEENSRISKSNSSSIEVISENQEDNFEESYQHINKSELAEIEGEPTPFDNIEGNLNQLIDLDSTSDQLDATSEEQSYSRSSSISVVDGQSELEHTALVQQHDSFVKDNSSQNTLDESKSDTLVTSEDNLKEKELNEVTQLNDQNSDSHTSLISVDNNSDPVESQEVNVPGRIEPVLPSQESHELVCKKEPEEKSVSFETTGKTDYSPADENCVSERPKEDCVVISKDRRLHSGVIEESTYTSEVIVQEPFINTCLVNTASDLVTLTDQDISQSLVTNTLHKKSLQLIKDEKCDRGFCSVTENLPQNSIPVEELSEGVQIKNLNMTSTQQVRVLTLNNQEHQECTLYRLEKNWIIQFRLGPSLFGRKVYLYCNYPIESAGKLSEFNRNCYQLLNWALDEGCHNADDTAAYTQIHVKLAGSFHYYFTYENGEAAERQGSGFFLVDPILKYGNNEDLFLDCIQCQTVLAKNLGSFSSWEGKLQVAKESGYNMIHFTPIQELGASNSCYSLSEQLKLNPIFKKENGQLPTFEEMEQFMMKIRREWKVTSVCDIVLNHTANESVWIKDHPEVTYNCSNCPYMRPAYLLDAAFHQFSMDVKRGFYEDKGIPPEVNTEEHLNAIRYHFRASVLEPLKIQDLYICNVNKLVVEFLSEARTTTPVTPDIRKKMPELVLIPDPQYKRLGGTVDMKLAQKIYNLYWPNTFDEESRLKRCAEEFKSKLDSINNTITEKINDHLTVAVENVIAGIRYFRVQADGPKFQDITIKHPLVYRYFTEYGMPKTLKEHEEIMYSGNGRFLMAHNGWVMNYDPLKNFAAPDSNIYIRRELIAWGDSVKLRYGDNPEDCPFLWEHMRKYVEETARIFDGVRLDNCHSTPIPVAEYLLDCARKVKPDLYVVAELFTNSDMTDNIFVNRLGITSLVREAMSAWDSHEEGRLVYRYGGYPVGSFYQPSIRPLVPSIAHALFLDLTHDNPSPVEKRSVFDLLPSTALVNMACCASGSNRGYDELVPHHIHVVDETREYTEWTNDKNLATENLRYVTERSGIISAKKALNDLHFILGKEGFNQVYVDQMDSDIVAVTRHCPETHQSYILVAFTAFQHPSGDAENHQRGIKPLRVEGVLEEIVLEATLSHNNKNGGGKFTKSQNFVKDSKWINGLSEYQVSLKQHINITESDVFEKVYSGTPNVIQLNFKNFKPGSIAVIRVELPEAMKSSVNTARTLIGSLSKNKELVSIVNKLTLADLNRLLYRCDQEERDEGFGFDTYSIPNFSSTVYAGLQGFISLLANIRPSNDLGHPMCANLRDGNWMIEYIWKRLLLDEGTKDLGKWLEENSNCFNDMPRYLVPCYFDAVVTGMYILLIEQSYKLMSLFVNHGSTFVRGLSLGSVQFAAYIKSSDLPVLSPNLVPPKPPTKKNDKGELVQACVTLSAGLPHFSVGYMRNWGRDTFIALRGLFILTGRFQEARQHILGYGACLRHGLIPNLLDGGRNPRFNCRDAIWWWLFCIKEYAEEAPNGLDILSDVVSRIFPTDDAAAQPPGSVDQPLHEVIQEALTVHFQGLAFRERNAGRQIDEHMTDRGFNNHIGIHPETGFVFGGNEWNCGTWMDKMGSSDKIGNRGKPATPRDGSAVELIGLSKAVITWLAKLSEEEKYPYSGVQRTHKNGSVTKWSFKEWSEKIQANFERCFWVNTVALPNETKPNLINKRGIYKDCYGATQEWTDYQLRCNFPITMVVAPELFTPQQAWIALKQAEKYLLGPLGMKTLDPEDWAYRGDYDNSNDSNDASVAHGFNYHQGPEWVWPVGYFLRAKLHFASANGALKDTVASTKVILAKHFAELQTSPWRGLPELTNSNGSYCKDSAKTQAWSMACVLEVLSDLQKIESSYQNILN</sequence>
<evidence type="ECO:0000256" key="10">
    <source>
        <dbReference type="ARBA" id="ARBA00022679"/>
    </source>
</evidence>
<feature type="region of interest" description="Disordered" evidence="17">
    <location>
        <begin position="437"/>
        <end position="457"/>
    </location>
</feature>
<feature type="region of interest" description="Disordered" evidence="17">
    <location>
        <begin position="549"/>
        <end position="582"/>
    </location>
</feature>
<feature type="compositionally biased region" description="Basic residues" evidence="17">
    <location>
        <begin position="67"/>
        <end position="76"/>
    </location>
</feature>
<keyword evidence="11" id="KW-0378">Hydrolase</keyword>
<gene>
    <name evidence="22" type="ORF">NQ318_001591</name>
</gene>
<evidence type="ECO:0000256" key="15">
    <source>
        <dbReference type="ARBA" id="ARBA00025780"/>
    </source>
</evidence>
<evidence type="ECO:0000256" key="2">
    <source>
        <dbReference type="ARBA" id="ARBA00000927"/>
    </source>
</evidence>
<comment type="catalytic activity">
    <reaction evidence="2">
        <text>Hydrolysis of (1-&gt;6)-alpha-D-glucosidic branch linkages in glycogen phosphorylase limit dextrin.</text>
        <dbReference type="EC" id="3.2.1.33"/>
    </reaction>
</comment>
<evidence type="ECO:0000313" key="23">
    <source>
        <dbReference type="Proteomes" id="UP001162162"/>
    </source>
</evidence>
<dbReference type="Pfam" id="PF06202">
    <property type="entry name" value="GDE_C"/>
    <property type="match status" value="1"/>
</dbReference>
<comment type="similarity">
    <text evidence="15">Belongs to the glycogen debranching enzyme family.</text>
</comment>
<dbReference type="InterPro" id="IPR017853">
    <property type="entry name" value="GH"/>
</dbReference>
<feature type="domain" description="Glycogen debranching enzyme glucanotransferase" evidence="20">
    <location>
        <begin position="823"/>
        <end position="1258"/>
    </location>
</feature>